<dbReference type="PANTHER" id="PTHR36966:SF1">
    <property type="entry name" value="REP-ASSOCIATED TYROSINE TRANSPOSASE"/>
    <property type="match status" value="1"/>
</dbReference>
<dbReference type="STRING" id="1384056.N787_12145"/>
<gene>
    <name evidence="2" type="ORF">N787_12145</name>
</gene>
<name>A0A091B2C5_9GAMM</name>
<dbReference type="InterPro" id="IPR002686">
    <property type="entry name" value="Transposase_17"/>
</dbReference>
<dbReference type="GO" id="GO:0043565">
    <property type="term" value="F:sequence-specific DNA binding"/>
    <property type="evidence" value="ECO:0007669"/>
    <property type="project" value="TreeGrafter"/>
</dbReference>
<dbReference type="GO" id="GO:0004803">
    <property type="term" value="F:transposase activity"/>
    <property type="evidence" value="ECO:0007669"/>
    <property type="project" value="InterPro"/>
</dbReference>
<proteinExistence type="predicted"/>
<evidence type="ECO:0000313" key="2">
    <source>
        <dbReference type="EMBL" id="KFN45717.1"/>
    </source>
</evidence>
<dbReference type="SUPFAM" id="SSF143422">
    <property type="entry name" value="Transposase IS200-like"/>
    <property type="match status" value="1"/>
</dbReference>
<evidence type="ECO:0000259" key="1">
    <source>
        <dbReference type="SMART" id="SM01321"/>
    </source>
</evidence>
<dbReference type="GO" id="GO:0006313">
    <property type="term" value="P:DNA transposition"/>
    <property type="evidence" value="ECO:0007669"/>
    <property type="project" value="InterPro"/>
</dbReference>
<reference evidence="2 3" key="1">
    <citation type="submission" date="2013-09" db="EMBL/GenBank/DDBJ databases">
        <title>Genome sequencing of Arenimonas metalli.</title>
        <authorList>
            <person name="Chen F."/>
            <person name="Wang G."/>
        </authorList>
    </citation>
    <scope>NUCLEOTIDE SEQUENCE [LARGE SCALE GENOMIC DNA]</scope>
    <source>
        <strain evidence="2 3">CF5-1</strain>
    </source>
</reference>
<protein>
    <recommendedName>
        <fullName evidence="1">Transposase IS200-like domain-containing protein</fullName>
    </recommendedName>
</protein>
<dbReference type="EMBL" id="AVCK01000024">
    <property type="protein sequence ID" value="KFN45717.1"/>
    <property type="molecule type" value="Genomic_DNA"/>
</dbReference>
<dbReference type="PANTHER" id="PTHR36966">
    <property type="entry name" value="REP-ASSOCIATED TYROSINE TRANSPOSASE"/>
    <property type="match status" value="1"/>
</dbReference>
<dbReference type="eggNOG" id="COG1943">
    <property type="taxonomic scope" value="Bacteria"/>
</dbReference>
<dbReference type="Pfam" id="PF01797">
    <property type="entry name" value="Y1_Tnp"/>
    <property type="match status" value="1"/>
</dbReference>
<dbReference type="InterPro" id="IPR052715">
    <property type="entry name" value="RAYT_transposase"/>
</dbReference>
<accession>A0A091B2C5</accession>
<sequence>MSRYLADPGAWPGAELLCWVLMPDHWHGLLIIDGTRTLASIMKVAKGGSARSFNQAMGRTGSVWATAFHDHAVRREEDLREVARYIIRNPIRAGLVKSCGDYPFWDAAWLNPWPDIL</sequence>
<comment type="caution">
    <text evidence="2">The sequence shown here is derived from an EMBL/GenBank/DDBJ whole genome shotgun (WGS) entry which is preliminary data.</text>
</comment>
<dbReference type="SMART" id="SM01321">
    <property type="entry name" value="Y1_Tnp"/>
    <property type="match status" value="1"/>
</dbReference>
<organism evidence="2 3">
    <name type="scientific">Arenimonas metalli CF5-1</name>
    <dbReference type="NCBI Taxonomy" id="1384056"/>
    <lineage>
        <taxon>Bacteria</taxon>
        <taxon>Pseudomonadati</taxon>
        <taxon>Pseudomonadota</taxon>
        <taxon>Gammaproteobacteria</taxon>
        <taxon>Lysobacterales</taxon>
        <taxon>Lysobacteraceae</taxon>
        <taxon>Arenimonas</taxon>
    </lineage>
</organism>
<dbReference type="InterPro" id="IPR036515">
    <property type="entry name" value="Transposase_17_sf"/>
</dbReference>
<dbReference type="Gene3D" id="3.30.70.1290">
    <property type="entry name" value="Transposase IS200-like"/>
    <property type="match status" value="1"/>
</dbReference>
<evidence type="ECO:0000313" key="3">
    <source>
        <dbReference type="Proteomes" id="UP000029393"/>
    </source>
</evidence>
<dbReference type="AlphaFoldDB" id="A0A091B2C5"/>
<dbReference type="Proteomes" id="UP000029393">
    <property type="component" value="Unassembled WGS sequence"/>
</dbReference>
<feature type="domain" description="Transposase IS200-like" evidence="1">
    <location>
        <begin position="7"/>
        <end position="89"/>
    </location>
</feature>
<dbReference type="NCBIfam" id="NF047646">
    <property type="entry name" value="REP_Tyr_transpos"/>
    <property type="match status" value="1"/>
</dbReference>
<keyword evidence="3" id="KW-1185">Reference proteome</keyword>